<dbReference type="Pfam" id="PF08669">
    <property type="entry name" value="GCV_T_C"/>
    <property type="match status" value="1"/>
</dbReference>
<dbReference type="InterPro" id="IPR029043">
    <property type="entry name" value="GcvT/YgfZ_C"/>
</dbReference>
<evidence type="ECO:0000256" key="1">
    <source>
        <dbReference type="ARBA" id="ARBA00008609"/>
    </source>
</evidence>
<evidence type="ECO:0000256" key="3">
    <source>
        <dbReference type="ARBA" id="ARBA00022576"/>
    </source>
</evidence>
<evidence type="ECO:0000256" key="6">
    <source>
        <dbReference type="ARBA" id="ARBA00047665"/>
    </source>
</evidence>
<sequence>MKSIPLRQKHANLGASFTDFGGWEMPVRYSSDLAEHEAVRTKAGLFDISHMGELFIEGKDAANFLDYALVGAASAIAVGRAKYSLICNEAGGIIDDLIVYRLTETSYLVVANASNKDVVFAAFQKRVAGFDTEVRDESDDWVLLAIQGPKSVEILGAITSAPLSDLKYYAISEANIASVDCLLARTGYTGEDGFEIYIPVASAEIVFDALMAAGSKFELMPTGLACRDTLRLEAGMPLYGHEMNEEVNPYQAGFGKVVRLDKPGDFVGKAALTEFSKSKPTKVLVGITGEGKRAARADYEIFVDGNSAAVGSVTSGALSPTLGYPIAMGYLQSDLAEAGTKVSVDVRGTVLSFEVVKLPFYKRPL</sequence>
<dbReference type="FunFam" id="4.10.1250.10:FF:000001">
    <property type="entry name" value="Aminomethyltransferase"/>
    <property type="match status" value="1"/>
</dbReference>
<dbReference type="PANTHER" id="PTHR43757">
    <property type="entry name" value="AMINOMETHYLTRANSFERASE"/>
    <property type="match status" value="1"/>
</dbReference>
<accession>A0A6J6CMZ5</accession>
<dbReference type="NCBIfam" id="TIGR00528">
    <property type="entry name" value="gcvT"/>
    <property type="match status" value="1"/>
</dbReference>
<dbReference type="PIRSF" id="PIRSF006487">
    <property type="entry name" value="GcvT"/>
    <property type="match status" value="1"/>
</dbReference>
<feature type="domain" description="Aminomethyltransferase C-terminal" evidence="8">
    <location>
        <begin position="282"/>
        <end position="362"/>
    </location>
</feature>
<dbReference type="GO" id="GO:0005829">
    <property type="term" value="C:cytosol"/>
    <property type="evidence" value="ECO:0007669"/>
    <property type="project" value="TreeGrafter"/>
</dbReference>
<gene>
    <name evidence="9" type="ORF">UFOPK1581_00207</name>
</gene>
<comment type="catalytic activity">
    <reaction evidence="6">
        <text>N(6)-[(R)-S(8)-aminomethyldihydrolipoyl]-L-lysyl-[protein] + (6S)-5,6,7,8-tetrahydrofolate = N(6)-[(R)-dihydrolipoyl]-L-lysyl-[protein] + (6R)-5,10-methylene-5,6,7,8-tetrahydrofolate + NH4(+)</text>
        <dbReference type="Rhea" id="RHEA:16945"/>
        <dbReference type="Rhea" id="RHEA-COMP:10475"/>
        <dbReference type="Rhea" id="RHEA-COMP:10492"/>
        <dbReference type="ChEBI" id="CHEBI:15636"/>
        <dbReference type="ChEBI" id="CHEBI:28938"/>
        <dbReference type="ChEBI" id="CHEBI:57453"/>
        <dbReference type="ChEBI" id="CHEBI:83100"/>
        <dbReference type="ChEBI" id="CHEBI:83143"/>
        <dbReference type="EC" id="2.1.2.10"/>
    </reaction>
</comment>
<evidence type="ECO:0000256" key="5">
    <source>
        <dbReference type="ARBA" id="ARBA00031395"/>
    </source>
</evidence>
<dbReference type="InterPro" id="IPR028896">
    <property type="entry name" value="GcvT/YgfZ/DmdA"/>
</dbReference>
<comment type="similarity">
    <text evidence="1">Belongs to the GcvT family.</text>
</comment>
<dbReference type="InterPro" id="IPR013977">
    <property type="entry name" value="GcvT_C"/>
</dbReference>
<dbReference type="HAMAP" id="MF_00259">
    <property type="entry name" value="GcvT"/>
    <property type="match status" value="1"/>
</dbReference>
<dbReference type="Gene3D" id="3.30.70.1400">
    <property type="entry name" value="Aminomethyltransferase beta-barrel domains"/>
    <property type="match status" value="1"/>
</dbReference>
<protein>
    <recommendedName>
        <fullName evidence="2">aminomethyltransferase</fullName>
        <ecNumber evidence="2">2.1.2.10</ecNumber>
    </recommendedName>
    <alternativeName>
        <fullName evidence="5">Glycine cleavage system T protein</fullName>
    </alternativeName>
</protein>
<dbReference type="EC" id="2.1.2.10" evidence="2"/>
<dbReference type="GO" id="GO:0008483">
    <property type="term" value="F:transaminase activity"/>
    <property type="evidence" value="ECO:0007669"/>
    <property type="project" value="UniProtKB-KW"/>
</dbReference>
<dbReference type="PANTHER" id="PTHR43757:SF2">
    <property type="entry name" value="AMINOMETHYLTRANSFERASE, MITOCHONDRIAL"/>
    <property type="match status" value="1"/>
</dbReference>
<evidence type="ECO:0000256" key="2">
    <source>
        <dbReference type="ARBA" id="ARBA00012616"/>
    </source>
</evidence>
<evidence type="ECO:0000259" key="8">
    <source>
        <dbReference type="Pfam" id="PF08669"/>
    </source>
</evidence>
<name>A0A6J6CMZ5_9ZZZZ</name>
<evidence type="ECO:0000313" key="9">
    <source>
        <dbReference type="EMBL" id="CAB4551483.1"/>
    </source>
</evidence>
<dbReference type="EMBL" id="CAEZTB010000018">
    <property type="protein sequence ID" value="CAB4551483.1"/>
    <property type="molecule type" value="Genomic_DNA"/>
</dbReference>
<keyword evidence="3" id="KW-0032">Aminotransferase</keyword>
<proteinExistence type="inferred from homology"/>
<dbReference type="SUPFAM" id="SSF103025">
    <property type="entry name" value="Folate-binding domain"/>
    <property type="match status" value="1"/>
</dbReference>
<dbReference type="InterPro" id="IPR006222">
    <property type="entry name" value="GCVT_N"/>
</dbReference>
<reference evidence="9" key="1">
    <citation type="submission" date="2020-05" db="EMBL/GenBank/DDBJ databases">
        <authorList>
            <person name="Chiriac C."/>
            <person name="Salcher M."/>
            <person name="Ghai R."/>
            <person name="Kavagutti S V."/>
        </authorList>
    </citation>
    <scope>NUCLEOTIDE SEQUENCE</scope>
</reference>
<dbReference type="GO" id="GO:0006546">
    <property type="term" value="P:glycine catabolic process"/>
    <property type="evidence" value="ECO:0007669"/>
    <property type="project" value="InterPro"/>
</dbReference>
<dbReference type="InterPro" id="IPR006223">
    <property type="entry name" value="GcvT"/>
</dbReference>
<feature type="domain" description="GCVT N-terminal" evidence="7">
    <location>
        <begin position="7"/>
        <end position="262"/>
    </location>
</feature>
<evidence type="ECO:0000256" key="4">
    <source>
        <dbReference type="ARBA" id="ARBA00022679"/>
    </source>
</evidence>
<dbReference type="InterPro" id="IPR022903">
    <property type="entry name" value="GcvT_bac"/>
</dbReference>
<dbReference type="FunFam" id="2.40.30.110:FF:000003">
    <property type="entry name" value="Aminomethyltransferase"/>
    <property type="match status" value="1"/>
</dbReference>
<dbReference type="Gene3D" id="3.30.1360.120">
    <property type="entry name" value="Probable tRNA modification gtpase trme, domain 1"/>
    <property type="match status" value="1"/>
</dbReference>
<dbReference type="FunFam" id="3.30.70.1400:FF:000001">
    <property type="entry name" value="Aminomethyltransferase"/>
    <property type="match status" value="1"/>
</dbReference>
<organism evidence="9">
    <name type="scientific">freshwater metagenome</name>
    <dbReference type="NCBI Taxonomy" id="449393"/>
    <lineage>
        <taxon>unclassified sequences</taxon>
        <taxon>metagenomes</taxon>
        <taxon>ecological metagenomes</taxon>
    </lineage>
</organism>
<keyword evidence="4" id="KW-0808">Transferase</keyword>
<evidence type="ECO:0000259" key="7">
    <source>
        <dbReference type="Pfam" id="PF01571"/>
    </source>
</evidence>
<dbReference type="GO" id="GO:0004047">
    <property type="term" value="F:aminomethyltransferase activity"/>
    <property type="evidence" value="ECO:0007669"/>
    <property type="project" value="UniProtKB-EC"/>
</dbReference>
<dbReference type="AlphaFoldDB" id="A0A6J6CMZ5"/>
<dbReference type="Gene3D" id="2.40.30.110">
    <property type="entry name" value="Aminomethyltransferase beta-barrel domains"/>
    <property type="match status" value="1"/>
</dbReference>
<dbReference type="SUPFAM" id="SSF101790">
    <property type="entry name" value="Aminomethyltransferase beta-barrel domain"/>
    <property type="match status" value="1"/>
</dbReference>
<dbReference type="GO" id="GO:0005960">
    <property type="term" value="C:glycine cleavage complex"/>
    <property type="evidence" value="ECO:0007669"/>
    <property type="project" value="InterPro"/>
</dbReference>
<dbReference type="NCBIfam" id="NF001567">
    <property type="entry name" value="PRK00389.1"/>
    <property type="match status" value="1"/>
</dbReference>
<dbReference type="Pfam" id="PF01571">
    <property type="entry name" value="GCV_T"/>
    <property type="match status" value="1"/>
</dbReference>
<dbReference type="Gene3D" id="4.10.1250.10">
    <property type="entry name" value="Aminomethyltransferase fragment"/>
    <property type="match status" value="1"/>
</dbReference>
<dbReference type="InterPro" id="IPR027266">
    <property type="entry name" value="TrmE/GcvT-like"/>
</dbReference>